<dbReference type="EMBL" id="UINC01099696">
    <property type="protein sequence ID" value="SVC59167.1"/>
    <property type="molecule type" value="Genomic_DNA"/>
</dbReference>
<sequence>IYFGHDLHFLRLRRQAAITQDADIAKEAEEWQHKEFELFHKVDRIYYPSEVEVEEIRNMEPGLPVKAIPLYPMEDFDDSTVDFLGRDDLLFVGGFNHPPNADGLMWFVEEVLPQVRADIRLNIVGSNMPGEIEVLESDQIVLHGFLTDEELDDLYRSVRIAIVPLRFGAGVKGKVLEAMNHGVPVVTTSIGAEGIPAAAEVLLISDDACSMARQIDRVITDPELLEKHSALEREAVRRYFSTEAALDVISEDFLLQVR</sequence>
<dbReference type="AlphaFoldDB" id="A0A382NG03"/>
<dbReference type="GO" id="GO:0009103">
    <property type="term" value="P:lipopolysaccharide biosynthetic process"/>
    <property type="evidence" value="ECO:0007669"/>
    <property type="project" value="TreeGrafter"/>
</dbReference>
<organism evidence="2">
    <name type="scientific">marine metagenome</name>
    <dbReference type="NCBI Taxonomy" id="408172"/>
    <lineage>
        <taxon>unclassified sequences</taxon>
        <taxon>metagenomes</taxon>
        <taxon>ecological metagenomes</taxon>
    </lineage>
</organism>
<dbReference type="Gene3D" id="3.40.50.2000">
    <property type="entry name" value="Glycogen Phosphorylase B"/>
    <property type="match status" value="1"/>
</dbReference>
<evidence type="ECO:0000256" key="1">
    <source>
        <dbReference type="ARBA" id="ARBA00022679"/>
    </source>
</evidence>
<dbReference type="Pfam" id="PF13692">
    <property type="entry name" value="Glyco_trans_1_4"/>
    <property type="match status" value="1"/>
</dbReference>
<feature type="non-terminal residue" evidence="2">
    <location>
        <position position="1"/>
    </location>
</feature>
<dbReference type="GO" id="GO:0016757">
    <property type="term" value="F:glycosyltransferase activity"/>
    <property type="evidence" value="ECO:0007669"/>
    <property type="project" value="TreeGrafter"/>
</dbReference>
<reference evidence="2" key="1">
    <citation type="submission" date="2018-05" db="EMBL/GenBank/DDBJ databases">
        <authorList>
            <person name="Lanie J.A."/>
            <person name="Ng W.-L."/>
            <person name="Kazmierczak K.M."/>
            <person name="Andrzejewski T.M."/>
            <person name="Davidsen T.M."/>
            <person name="Wayne K.J."/>
            <person name="Tettelin H."/>
            <person name="Glass J.I."/>
            <person name="Rusch D."/>
            <person name="Podicherti R."/>
            <person name="Tsui H.-C.T."/>
            <person name="Winkler M.E."/>
        </authorList>
    </citation>
    <scope>NUCLEOTIDE SEQUENCE</scope>
</reference>
<dbReference type="PANTHER" id="PTHR46401:SF2">
    <property type="entry name" value="GLYCOSYLTRANSFERASE WBBK-RELATED"/>
    <property type="match status" value="1"/>
</dbReference>
<evidence type="ECO:0000313" key="2">
    <source>
        <dbReference type="EMBL" id="SVC59167.1"/>
    </source>
</evidence>
<dbReference type="PANTHER" id="PTHR46401">
    <property type="entry name" value="GLYCOSYLTRANSFERASE WBBK-RELATED"/>
    <property type="match status" value="1"/>
</dbReference>
<name>A0A382NG03_9ZZZZ</name>
<accession>A0A382NG03</accession>
<dbReference type="SUPFAM" id="SSF53756">
    <property type="entry name" value="UDP-Glycosyltransferase/glycogen phosphorylase"/>
    <property type="match status" value="1"/>
</dbReference>
<proteinExistence type="predicted"/>
<protein>
    <recommendedName>
        <fullName evidence="3">Glycosyltransferase subfamily 4-like N-terminal domain-containing protein</fullName>
    </recommendedName>
</protein>
<dbReference type="CDD" id="cd03801">
    <property type="entry name" value="GT4_PimA-like"/>
    <property type="match status" value="1"/>
</dbReference>
<gene>
    <name evidence="2" type="ORF">METZ01_LOCUS312021</name>
</gene>
<keyword evidence="1" id="KW-0808">Transferase</keyword>
<evidence type="ECO:0008006" key="3">
    <source>
        <dbReference type="Google" id="ProtNLM"/>
    </source>
</evidence>